<keyword evidence="3" id="KW-1185">Reference proteome</keyword>
<feature type="region of interest" description="Disordered" evidence="1">
    <location>
        <begin position="71"/>
        <end position="91"/>
    </location>
</feature>
<reference evidence="2 3" key="1">
    <citation type="journal article" date="2016" name="Nat. Commun.">
        <title>Ectomycorrhizal ecology is imprinted in the genome of the dominant symbiotic fungus Cenococcum geophilum.</title>
        <authorList>
            <consortium name="DOE Joint Genome Institute"/>
            <person name="Peter M."/>
            <person name="Kohler A."/>
            <person name="Ohm R.A."/>
            <person name="Kuo A."/>
            <person name="Krutzmann J."/>
            <person name="Morin E."/>
            <person name="Arend M."/>
            <person name="Barry K.W."/>
            <person name="Binder M."/>
            <person name="Choi C."/>
            <person name="Clum A."/>
            <person name="Copeland A."/>
            <person name="Grisel N."/>
            <person name="Haridas S."/>
            <person name="Kipfer T."/>
            <person name="LaButti K."/>
            <person name="Lindquist E."/>
            <person name="Lipzen A."/>
            <person name="Maire R."/>
            <person name="Meier B."/>
            <person name="Mihaltcheva S."/>
            <person name="Molinier V."/>
            <person name="Murat C."/>
            <person name="Poggeler S."/>
            <person name="Quandt C.A."/>
            <person name="Sperisen C."/>
            <person name="Tritt A."/>
            <person name="Tisserant E."/>
            <person name="Crous P.W."/>
            <person name="Henrissat B."/>
            <person name="Nehls U."/>
            <person name="Egli S."/>
            <person name="Spatafora J.W."/>
            <person name="Grigoriev I.V."/>
            <person name="Martin F.M."/>
        </authorList>
    </citation>
    <scope>NUCLEOTIDE SEQUENCE [LARGE SCALE GENOMIC DNA]</scope>
    <source>
        <strain evidence="2 3">CBS 207.34</strain>
    </source>
</reference>
<sequence>MDFSGGGQFVRRFLLVHPERLCASIFNVAEVFNGKNIDFTTTQRAFVIQLVIGERDLEVPGKGIPKWLAARNKEGEEDNKSSSLRLPSQGGRQVIEELQHGFSAGKIRSELALIPGAAHDSPVVLPSV</sequence>
<evidence type="ECO:0000256" key="1">
    <source>
        <dbReference type="SAM" id="MobiDB-lite"/>
    </source>
</evidence>
<organism evidence="2 3">
    <name type="scientific">Glonium stellatum</name>
    <dbReference type="NCBI Taxonomy" id="574774"/>
    <lineage>
        <taxon>Eukaryota</taxon>
        <taxon>Fungi</taxon>
        <taxon>Dikarya</taxon>
        <taxon>Ascomycota</taxon>
        <taxon>Pezizomycotina</taxon>
        <taxon>Dothideomycetes</taxon>
        <taxon>Pleosporomycetidae</taxon>
        <taxon>Gloniales</taxon>
        <taxon>Gloniaceae</taxon>
        <taxon>Glonium</taxon>
    </lineage>
</organism>
<evidence type="ECO:0000313" key="2">
    <source>
        <dbReference type="EMBL" id="OCL12261.1"/>
    </source>
</evidence>
<dbReference type="AlphaFoldDB" id="A0A8E2F888"/>
<gene>
    <name evidence="2" type="ORF">AOQ84DRAFT_373241</name>
</gene>
<feature type="compositionally biased region" description="Basic and acidic residues" evidence="1">
    <location>
        <begin position="71"/>
        <end position="80"/>
    </location>
</feature>
<dbReference type="Proteomes" id="UP000250140">
    <property type="component" value="Unassembled WGS sequence"/>
</dbReference>
<dbReference type="Gene3D" id="3.40.50.1820">
    <property type="entry name" value="alpha/beta hydrolase"/>
    <property type="match status" value="1"/>
</dbReference>
<protein>
    <submittedName>
        <fullName evidence="2">Uncharacterized protein</fullName>
    </submittedName>
</protein>
<accession>A0A8E2F888</accession>
<evidence type="ECO:0000313" key="3">
    <source>
        <dbReference type="Proteomes" id="UP000250140"/>
    </source>
</evidence>
<proteinExistence type="predicted"/>
<dbReference type="EMBL" id="KV748898">
    <property type="protein sequence ID" value="OCL12261.1"/>
    <property type="molecule type" value="Genomic_DNA"/>
</dbReference>
<dbReference type="InterPro" id="IPR029058">
    <property type="entry name" value="AB_hydrolase_fold"/>
</dbReference>
<dbReference type="OrthoDB" id="2334691at2759"/>
<name>A0A8E2F888_9PEZI</name>